<evidence type="ECO:0000256" key="1">
    <source>
        <dbReference type="ARBA" id="ARBA00022555"/>
    </source>
</evidence>
<keyword evidence="2 3" id="KW-0694">RNA-binding</keyword>
<evidence type="ECO:0000313" key="7">
    <source>
        <dbReference type="Proteomes" id="UP000789901"/>
    </source>
</evidence>
<proteinExistence type="predicted"/>
<keyword evidence="1 3" id="KW-0820">tRNA-binding</keyword>
<dbReference type="InterPro" id="IPR051270">
    <property type="entry name" value="Tyrosine-tRNA_ligase_regulator"/>
</dbReference>
<comment type="caution">
    <text evidence="6">The sequence shown here is derived from an EMBL/GenBank/DDBJ whole genome shotgun (WGS) entry which is preliminary data.</text>
</comment>
<evidence type="ECO:0000259" key="5">
    <source>
        <dbReference type="PROSITE" id="PS50886"/>
    </source>
</evidence>
<accession>A0ABN7VDE9</accession>
<dbReference type="EMBL" id="CAJVQB010013043">
    <property type="protein sequence ID" value="CAG8759605.1"/>
    <property type="molecule type" value="Genomic_DNA"/>
</dbReference>
<feature type="region of interest" description="Disordered" evidence="4">
    <location>
        <begin position="90"/>
        <end position="122"/>
    </location>
</feature>
<dbReference type="Gene3D" id="2.40.50.140">
    <property type="entry name" value="Nucleic acid-binding proteins"/>
    <property type="match status" value="1"/>
</dbReference>
<evidence type="ECO:0000256" key="3">
    <source>
        <dbReference type="PROSITE-ProRule" id="PRU00209"/>
    </source>
</evidence>
<dbReference type="SUPFAM" id="SSF52374">
    <property type="entry name" value="Nucleotidylyl transferase"/>
    <property type="match status" value="1"/>
</dbReference>
<dbReference type="Pfam" id="PF01588">
    <property type="entry name" value="tRNA_bind"/>
    <property type="match status" value="1"/>
</dbReference>
<organism evidence="6 7">
    <name type="scientific">Gigaspora margarita</name>
    <dbReference type="NCBI Taxonomy" id="4874"/>
    <lineage>
        <taxon>Eukaryota</taxon>
        <taxon>Fungi</taxon>
        <taxon>Fungi incertae sedis</taxon>
        <taxon>Mucoromycota</taxon>
        <taxon>Glomeromycotina</taxon>
        <taxon>Glomeromycetes</taxon>
        <taxon>Diversisporales</taxon>
        <taxon>Gigasporaceae</taxon>
        <taxon>Gigaspora</taxon>
    </lineage>
</organism>
<sequence>PSLAGSKISSSDPNSKIDLLDNEATVMRKLKKAFYEEAIYTDYQLLKNDFREKKVHPGDLKNAASETINKLLDPIRKKWASDLELSKLTSRTYPEPDSKITKEKESKKHNQPPKGSNTPTELPVDVSRIDIQVAKIIKAENYLKTSKFYASTIDVGDASGNPRTIVSGLASHILLEQLQGRHVVAGSEIGKKLFEKSSSNEEGVAVFKDIPFETSKGVVIVKALKEGIIR</sequence>
<dbReference type="InterPro" id="IPR002547">
    <property type="entry name" value="tRNA-bd_dom"/>
</dbReference>
<dbReference type="InterPro" id="IPR012340">
    <property type="entry name" value="NA-bd_OB-fold"/>
</dbReference>
<dbReference type="Proteomes" id="UP000789901">
    <property type="component" value="Unassembled WGS sequence"/>
</dbReference>
<reference evidence="6 7" key="1">
    <citation type="submission" date="2021-06" db="EMBL/GenBank/DDBJ databases">
        <authorList>
            <person name="Kallberg Y."/>
            <person name="Tangrot J."/>
            <person name="Rosling A."/>
        </authorList>
    </citation>
    <scope>NUCLEOTIDE SEQUENCE [LARGE SCALE GENOMIC DNA]</scope>
    <source>
        <strain evidence="6 7">120-4 pot B 10/14</strain>
    </source>
</reference>
<dbReference type="PANTHER" id="PTHR11586:SF33">
    <property type="entry name" value="AMINOACYL TRNA SYNTHASE COMPLEX-INTERACTING MULTIFUNCTIONAL PROTEIN 1"/>
    <property type="match status" value="1"/>
</dbReference>
<dbReference type="Gene3D" id="1.10.240.10">
    <property type="entry name" value="Tyrosyl-Transfer RNA Synthetase"/>
    <property type="match status" value="2"/>
</dbReference>
<feature type="non-terminal residue" evidence="6">
    <location>
        <position position="1"/>
    </location>
</feature>
<dbReference type="PANTHER" id="PTHR11586">
    <property type="entry name" value="TRNA-AMINOACYLATION COFACTOR ARC1 FAMILY MEMBER"/>
    <property type="match status" value="1"/>
</dbReference>
<protein>
    <submittedName>
        <fullName evidence="6">11406_t:CDS:1</fullName>
    </submittedName>
</protein>
<gene>
    <name evidence="6" type="ORF">GMARGA_LOCUS17325</name>
</gene>
<evidence type="ECO:0000313" key="6">
    <source>
        <dbReference type="EMBL" id="CAG8759605.1"/>
    </source>
</evidence>
<evidence type="ECO:0000256" key="2">
    <source>
        <dbReference type="ARBA" id="ARBA00022884"/>
    </source>
</evidence>
<dbReference type="PROSITE" id="PS50886">
    <property type="entry name" value="TRBD"/>
    <property type="match status" value="1"/>
</dbReference>
<evidence type="ECO:0000256" key="4">
    <source>
        <dbReference type="SAM" id="MobiDB-lite"/>
    </source>
</evidence>
<dbReference type="SUPFAM" id="SSF50249">
    <property type="entry name" value="Nucleic acid-binding proteins"/>
    <property type="match status" value="1"/>
</dbReference>
<name>A0ABN7VDE9_GIGMA</name>
<keyword evidence="7" id="KW-1185">Reference proteome</keyword>
<feature type="compositionally biased region" description="Basic and acidic residues" evidence="4">
    <location>
        <begin position="94"/>
        <end position="108"/>
    </location>
</feature>
<feature type="domain" description="TRNA-binding" evidence="5">
    <location>
        <begin position="125"/>
        <end position="230"/>
    </location>
</feature>